<gene>
    <name evidence="1" type="ORF">PsorP6_004963</name>
</gene>
<keyword evidence="2" id="KW-1185">Reference proteome</keyword>
<organism evidence="1 2">
    <name type="scientific">Peronosclerospora sorghi</name>
    <dbReference type="NCBI Taxonomy" id="230839"/>
    <lineage>
        <taxon>Eukaryota</taxon>
        <taxon>Sar</taxon>
        <taxon>Stramenopiles</taxon>
        <taxon>Oomycota</taxon>
        <taxon>Peronosporomycetes</taxon>
        <taxon>Peronosporales</taxon>
        <taxon>Peronosporaceae</taxon>
        <taxon>Peronosclerospora</taxon>
    </lineage>
</organism>
<proteinExistence type="predicted"/>
<sequence>MVKLSPGLILGIGSPASCHIVNYKRFSLTSLCKTKKGSCRAPLVIILPHQIPRVAQLARTELVLGKEQDGQHHAECAHDDIRNAKERVPTTEPGRCRNHNRLLAIKCAHDKVWHKITQVNFKSPSTSIDKDTIHLLLETRNSSSVPAARSESMRP</sequence>
<evidence type="ECO:0000313" key="1">
    <source>
        <dbReference type="EMBL" id="KAI9914252.1"/>
    </source>
</evidence>
<dbReference type="Proteomes" id="UP001163321">
    <property type="component" value="Chromosome 4"/>
</dbReference>
<comment type="caution">
    <text evidence="1">The sequence shown here is derived from an EMBL/GenBank/DDBJ whole genome shotgun (WGS) entry which is preliminary data.</text>
</comment>
<dbReference type="EMBL" id="CM047583">
    <property type="protein sequence ID" value="KAI9914252.1"/>
    <property type="molecule type" value="Genomic_DNA"/>
</dbReference>
<evidence type="ECO:0000313" key="2">
    <source>
        <dbReference type="Proteomes" id="UP001163321"/>
    </source>
</evidence>
<accession>A0ACC0W6R3</accession>
<reference evidence="1 2" key="1">
    <citation type="journal article" date="2022" name="bioRxiv">
        <title>The genome of the oomycete Peronosclerospora sorghi, a cosmopolitan pathogen of maize and sorghum, is inflated with dispersed pseudogenes.</title>
        <authorList>
            <person name="Fletcher K."/>
            <person name="Martin F."/>
            <person name="Isakeit T."/>
            <person name="Cavanaugh K."/>
            <person name="Magill C."/>
            <person name="Michelmore R."/>
        </authorList>
    </citation>
    <scope>NUCLEOTIDE SEQUENCE [LARGE SCALE GENOMIC DNA]</scope>
    <source>
        <strain evidence="1">P6</strain>
    </source>
</reference>
<protein>
    <submittedName>
        <fullName evidence="1">Uncharacterized protein</fullName>
    </submittedName>
</protein>
<name>A0ACC0W6R3_9STRA</name>